<feature type="region of interest" description="Disordered" evidence="1">
    <location>
        <begin position="66"/>
        <end position="105"/>
    </location>
</feature>
<protein>
    <submittedName>
        <fullName evidence="2">Uncharacterized protein</fullName>
    </submittedName>
</protein>
<evidence type="ECO:0000313" key="2">
    <source>
        <dbReference type="EMBL" id="GMR38081.1"/>
    </source>
</evidence>
<evidence type="ECO:0000256" key="1">
    <source>
        <dbReference type="SAM" id="MobiDB-lite"/>
    </source>
</evidence>
<proteinExistence type="predicted"/>
<gene>
    <name evidence="2" type="ORF">PMAYCL1PPCAC_08276</name>
</gene>
<dbReference type="EMBL" id="BTRK01000002">
    <property type="protein sequence ID" value="GMR38081.1"/>
    <property type="molecule type" value="Genomic_DNA"/>
</dbReference>
<evidence type="ECO:0000313" key="3">
    <source>
        <dbReference type="Proteomes" id="UP001328107"/>
    </source>
</evidence>
<sequence length="105" mass="11845">VITPKLWPILLMRSRSWRESTVTSTSSPTSTTFQIRSTGRDSILLQAWQPSSSDRLEKTKRERLCARGRSTGRSSSIVSAMTPRKTECSSMPLKASWRTEDEISP</sequence>
<feature type="non-terminal residue" evidence="2">
    <location>
        <position position="1"/>
    </location>
</feature>
<accession>A0AAN4ZFB7</accession>
<dbReference type="AlphaFoldDB" id="A0AAN4ZFB7"/>
<dbReference type="Proteomes" id="UP001328107">
    <property type="component" value="Unassembled WGS sequence"/>
</dbReference>
<reference evidence="3" key="1">
    <citation type="submission" date="2022-10" db="EMBL/GenBank/DDBJ databases">
        <title>Genome assembly of Pristionchus species.</title>
        <authorList>
            <person name="Yoshida K."/>
            <person name="Sommer R.J."/>
        </authorList>
    </citation>
    <scope>NUCLEOTIDE SEQUENCE [LARGE SCALE GENOMIC DNA]</scope>
    <source>
        <strain evidence="3">RS5460</strain>
    </source>
</reference>
<organism evidence="2 3">
    <name type="scientific">Pristionchus mayeri</name>
    <dbReference type="NCBI Taxonomy" id="1317129"/>
    <lineage>
        <taxon>Eukaryota</taxon>
        <taxon>Metazoa</taxon>
        <taxon>Ecdysozoa</taxon>
        <taxon>Nematoda</taxon>
        <taxon>Chromadorea</taxon>
        <taxon>Rhabditida</taxon>
        <taxon>Rhabditina</taxon>
        <taxon>Diplogasteromorpha</taxon>
        <taxon>Diplogasteroidea</taxon>
        <taxon>Neodiplogasteridae</taxon>
        <taxon>Pristionchus</taxon>
    </lineage>
</organism>
<name>A0AAN4ZFB7_9BILA</name>
<keyword evidence="3" id="KW-1185">Reference proteome</keyword>
<comment type="caution">
    <text evidence="2">The sequence shown here is derived from an EMBL/GenBank/DDBJ whole genome shotgun (WGS) entry which is preliminary data.</text>
</comment>